<evidence type="ECO:0000256" key="1">
    <source>
        <dbReference type="SAM" id="Phobius"/>
    </source>
</evidence>
<evidence type="ECO:0000313" key="3">
    <source>
        <dbReference type="Proteomes" id="UP000032180"/>
    </source>
</evidence>
<dbReference type="AlphaFoldDB" id="A0A0D9WDK4"/>
<protein>
    <recommendedName>
        <fullName evidence="4">Peptidase A1 domain-containing protein</fullName>
    </recommendedName>
</protein>
<keyword evidence="1" id="KW-0472">Membrane</keyword>
<keyword evidence="1" id="KW-0812">Transmembrane</keyword>
<keyword evidence="1" id="KW-1133">Transmembrane helix</keyword>
<evidence type="ECO:0000313" key="2">
    <source>
        <dbReference type="EnsemblPlants" id="LPERR05G05060.1"/>
    </source>
</evidence>
<evidence type="ECO:0008006" key="4">
    <source>
        <dbReference type="Google" id="ProtNLM"/>
    </source>
</evidence>
<sequence length="203" mass="23356">MTDSYAVISTDARFPEIVFHFKELLTLRVHPHQYMFQIMEVCPYAKGNLMLFNYAVAKHFDVYVAGNLFTDKLVVYDLDNMTVGWIEYDCKSCVLVRDEQTGKLYEAGSYRMSSDAMWDESMCRDDGVKFHAEHATGTDDLCSRNKSEKKDVHTGLLWGTITKLLAIIGALMCYAILVSLLFIFINFCPPTRWVNMTSQKIKR</sequence>
<name>A0A0D9WDK4_9ORYZ</name>
<accession>A0A0D9WDK4</accession>
<dbReference type="Gene3D" id="2.40.70.10">
    <property type="entry name" value="Acid Proteases"/>
    <property type="match status" value="1"/>
</dbReference>
<dbReference type="Proteomes" id="UP000032180">
    <property type="component" value="Chromosome 5"/>
</dbReference>
<keyword evidence="3" id="KW-1185">Reference proteome</keyword>
<dbReference type="eggNOG" id="KOG1339">
    <property type="taxonomic scope" value="Eukaryota"/>
</dbReference>
<feature type="transmembrane region" description="Helical" evidence="1">
    <location>
        <begin position="164"/>
        <end position="187"/>
    </location>
</feature>
<reference evidence="3" key="2">
    <citation type="submission" date="2013-12" db="EMBL/GenBank/DDBJ databases">
        <authorList>
            <person name="Yu Y."/>
            <person name="Lee S."/>
            <person name="de Baynast K."/>
            <person name="Wissotski M."/>
            <person name="Liu L."/>
            <person name="Talag J."/>
            <person name="Goicoechea J."/>
            <person name="Angelova A."/>
            <person name="Jetty R."/>
            <person name="Kudrna D."/>
            <person name="Golser W."/>
            <person name="Rivera L."/>
            <person name="Zhang J."/>
            <person name="Wing R."/>
        </authorList>
    </citation>
    <scope>NUCLEOTIDE SEQUENCE</scope>
</reference>
<organism evidence="2 3">
    <name type="scientific">Leersia perrieri</name>
    <dbReference type="NCBI Taxonomy" id="77586"/>
    <lineage>
        <taxon>Eukaryota</taxon>
        <taxon>Viridiplantae</taxon>
        <taxon>Streptophyta</taxon>
        <taxon>Embryophyta</taxon>
        <taxon>Tracheophyta</taxon>
        <taxon>Spermatophyta</taxon>
        <taxon>Magnoliopsida</taxon>
        <taxon>Liliopsida</taxon>
        <taxon>Poales</taxon>
        <taxon>Poaceae</taxon>
        <taxon>BOP clade</taxon>
        <taxon>Oryzoideae</taxon>
        <taxon>Oryzeae</taxon>
        <taxon>Oryzinae</taxon>
        <taxon>Leersia</taxon>
    </lineage>
</organism>
<dbReference type="STRING" id="77586.A0A0D9WDK4"/>
<dbReference type="HOGENOM" id="CLU_1350630_0_0_1"/>
<proteinExistence type="predicted"/>
<dbReference type="SUPFAM" id="SSF50630">
    <property type="entry name" value="Acid proteases"/>
    <property type="match status" value="1"/>
</dbReference>
<dbReference type="EnsemblPlants" id="LPERR05G05060.1">
    <property type="protein sequence ID" value="LPERR05G05060.1"/>
    <property type="gene ID" value="LPERR05G05060"/>
</dbReference>
<reference evidence="2 3" key="1">
    <citation type="submission" date="2012-08" db="EMBL/GenBank/DDBJ databases">
        <title>Oryza genome evolution.</title>
        <authorList>
            <person name="Wing R.A."/>
        </authorList>
    </citation>
    <scope>NUCLEOTIDE SEQUENCE</scope>
</reference>
<dbReference type="Gramene" id="LPERR05G05060.1">
    <property type="protein sequence ID" value="LPERR05G05060.1"/>
    <property type="gene ID" value="LPERR05G05060"/>
</dbReference>
<reference evidence="2" key="3">
    <citation type="submission" date="2015-04" db="UniProtKB">
        <authorList>
            <consortium name="EnsemblPlants"/>
        </authorList>
    </citation>
    <scope>IDENTIFICATION</scope>
</reference>
<dbReference type="InterPro" id="IPR021109">
    <property type="entry name" value="Peptidase_aspartic_dom_sf"/>
</dbReference>